<dbReference type="Proteomes" id="UP000639338">
    <property type="component" value="Unassembled WGS sequence"/>
</dbReference>
<dbReference type="InterPro" id="IPR006020">
    <property type="entry name" value="PTB/PI_dom"/>
</dbReference>
<feature type="compositionally biased region" description="Polar residues" evidence="1">
    <location>
        <begin position="386"/>
        <end position="399"/>
    </location>
</feature>
<dbReference type="EMBL" id="JACMRX010000006">
    <property type="protein sequence ID" value="KAF7988132.1"/>
    <property type="molecule type" value="Genomic_DNA"/>
</dbReference>
<feature type="region of interest" description="Disordered" evidence="1">
    <location>
        <begin position="372"/>
        <end position="400"/>
    </location>
</feature>
<protein>
    <recommendedName>
        <fullName evidence="2">PID domain-containing protein</fullName>
    </recommendedName>
</protein>
<feature type="compositionally biased region" description="Basic and acidic residues" evidence="1">
    <location>
        <begin position="373"/>
        <end position="385"/>
    </location>
</feature>
<feature type="region of interest" description="Disordered" evidence="1">
    <location>
        <begin position="447"/>
        <end position="466"/>
    </location>
</feature>
<name>A0A834XM88_APHGI</name>
<dbReference type="PANTHER" id="PTHR21219">
    <property type="entry name" value="FI19613P1"/>
    <property type="match status" value="1"/>
</dbReference>
<reference evidence="3 4" key="1">
    <citation type="submission" date="2020-08" db="EMBL/GenBank/DDBJ databases">
        <title>Aphidius gifuensis genome sequencing and assembly.</title>
        <authorList>
            <person name="Du Z."/>
        </authorList>
    </citation>
    <scope>NUCLEOTIDE SEQUENCE [LARGE SCALE GENOMIC DNA]</scope>
    <source>
        <strain evidence="3">YNYX2018</strain>
        <tissue evidence="3">Adults</tissue>
    </source>
</reference>
<dbReference type="AlphaFoldDB" id="A0A834XM88"/>
<dbReference type="CDD" id="cd00934">
    <property type="entry name" value="PTB"/>
    <property type="match status" value="1"/>
</dbReference>
<evidence type="ECO:0000313" key="4">
    <source>
        <dbReference type="Proteomes" id="UP000639338"/>
    </source>
</evidence>
<accession>A0A834XM88</accession>
<evidence type="ECO:0000256" key="1">
    <source>
        <dbReference type="SAM" id="MobiDB-lite"/>
    </source>
</evidence>
<feature type="compositionally biased region" description="Low complexity" evidence="1">
    <location>
        <begin position="1000"/>
        <end position="1019"/>
    </location>
</feature>
<evidence type="ECO:0000313" key="3">
    <source>
        <dbReference type="EMBL" id="KAF7988132.1"/>
    </source>
</evidence>
<gene>
    <name evidence="3" type="ORF">HCN44_007626</name>
</gene>
<feature type="region of interest" description="Disordered" evidence="1">
    <location>
        <begin position="319"/>
        <end position="339"/>
    </location>
</feature>
<dbReference type="PANTHER" id="PTHR21219:SF4">
    <property type="entry name" value="PID DOMAIN-CONTAINING PROTEIN"/>
    <property type="match status" value="1"/>
</dbReference>
<proteinExistence type="predicted"/>
<keyword evidence="4" id="KW-1185">Reference proteome</keyword>
<feature type="region of interest" description="Disordered" evidence="1">
    <location>
        <begin position="979"/>
        <end position="1023"/>
    </location>
</feature>
<feature type="compositionally biased region" description="Low complexity" evidence="1">
    <location>
        <begin position="942"/>
        <end position="954"/>
    </location>
</feature>
<feature type="compositionally biased region" description="Polar residues" evidence="1">
    <location>
        <begin position="865"/>
        <end position="874"/>
    </location>
</feature>
<evidence type="ECO:0000259" key="2">
    <source>
        <dbReference type="SMART" id="SM00462"/>
    </source>
</evidence>
<sequence length="1131" mass="127147">MSCYEDDGFRMNDAISVCSIKSKAMIDSLFEDRASITSSNYSGWYTTINNSSINNHDNLQYKNGDDENMANSAVQARIEEMFASVEAETGKSGETAASILTVAYLGSAPVGGRVASVRGLQEPLRHLLEHMNNSRPAELEVSRRGLIFRLENTPEKINPFRRIAVWSAVRLHSRLVSNKNDNSLSSSSSNYKSYYHAFLPLVGNESTLECQDKYQDLYRTMRGLPNDVNKFPPIFAVIMRRPGATRVLECHAFACKSCEDAIAAAATLYKALLADLESNCRHPRQTNGLGCVSLASCGSSYMDNPSTISKFNYSSKCQAAPPIRPPRSKKNSSCSSVTDGESCKSIVMNISSNSNINFDEIKSIKNNNSTKINKKELKSSKHTFEESNSIRSMSENTKSQRYKLNDTKNSNENNKLTIITDKKNYQNLCFSKNEEINNLKNRFYSSSLSSSSSTSSTSSLSLSSTSNVMEKINNEKVYSRKMNCYEKTPRIIVKPSFDVEKNYKFIEKNNCIVVDSNDKQLFDKNHASYDVKKNNSPVESCQQSEVASSRKSSKSCCNSIYEKSSREKLYEKHFRDADKIMSIDSDNEEEIKSKKCNKLLINDRISRADEFKLSQRKNDNDIYQKDWRKDKKRYRTGSEPPLGTTEKINKLSNNNVKLKRSQSELEIERGDLMTRVELPRRSSFLKPGNNTRLQNNVNGGRTPLGFTELFDEFKNQEGLTSVDDILATIIDPEGMSFNDLKPLYKEFLLKLASTLTQDELYQRSANIMKKRKRPQRRRSTRKASFIGRAIKRSVSKFKNGPTEFTSVMIPAKKFNGSLDSHSSGDAKYNNKNRVLASRLSRRRMSWRRSKGPTTSEDSDTCKRISMSTGAGANRSSSGYVSCSECSYDSESCTCISADKCYCSLPRRSSIDTAKPIVYGCDTDSCSDSNKCYCMHQPHQQQQLHHQHHQQQQQQQHHHQRRRQQQPTILEQLRQRGIVPCDGTLSRAGSPDRNKNKKSYKNQSSTSSKSLETKKANSSNKKNKKDNLALDYDLFSLGKRSGHSSGSEKVLVVSARDQQGRLVYVGGTERQKKSLTRGMVGARAHHEALSIKKSAEIAAVFGPSSARECKRTGSFASVKSSISLEAGLGYLP</sequence>
<dbReference type="SMART" id="SM00462">
    <property type="entry name" value="PTB"/>
    <property type="match status" value="1"/>
</dbReference>
<feature type="region of interest" description="Disordered" evidence="1">
    <location>
        <begin position="843"/>
        <end position="877"/>
    </location>
</feature>
<comment type="caution">
    <text evidence="3">The sequence shown here is derived from an EMBL/GenBank/DDBJ whole genome shotgun (WGS) entry which is preliminary data.</text>
</comment>
<organism evidence="3 4">
    <name type="scientific">Aphidius gifuensis</name>
    <name type="common">Parasitoid wasp</name>
    <dbReference type="NCBI Taxonomy" id="684658"/>
    <lineage>
        <taxon>Eukaryota</taxon>
        <taxon>Metazoa</taxon>
        <taxon>Ecdysozoa</taxon>
        <taxon>Arthropoda</taxon>
        <taxon>Hexapoda</taxon>
        <taxon>Insecta</taxon>
        <taxon>Pterygota</taxon>
        <taxon>Neoptera</taxon>
        <taxon>Endopterygota</taxon>
        <taxon>Hymenoptera</taxon>
        <taxon>Apocrita</taxon>
        <taxon>Ichneumonoidea</taxon>
        <taxon>Braconidae</taxon>
        <taxon>Aphidiinae</taxon>
        <taxon>Aphidius</taxon>
    </lineage>
</organism>
<feature type="region of interest" description="Disordered" evidence="1">
    <location>
        <begin position="942"/>
        <end position="965"/>
    </location>
</feature>
<dbReference type="OrthoDB" id="5959615at2759"/>
<feature type="domain" description="PID" evidence="2">
    <location>
        <begin position="95"/>
        <end position="283"/>
    </location>
</feature>